<comment type="caution">
    <text evidence="1">The sequence shown here is derived from an EMBL/GenBank/DDBJ whole genome shotgun (WGS) entry which is preliminary data.</text>
</comment>
<dbReference type="NCBIfam" id="TIGR04131">
    <property type="entry name" value="Bac_Flav_CTERM"/>
    <property type="match status" value="1"/>
</dbReference>
<proteinExistence type="predicted"/>
<accession>A0ABS6WUV7</accession>
<reference evidence="1 2" key="1">
    <citation type="submission" date="2021-07" db="EMBL/GenBank/DDBJ databases">
        <title>Hymenobacter profundi sp. nov., isolated from deep-sea water.</title>
        <authorList>
            <person name="Kim M.K."/>
        </authorList>
    </citation>
    <scope>NUCLEOTIDE SEQUENCE [LARGE SCALE GENOMIC DNA]</scope>
    <source>
        <strain evidence="1 2">M2</strain>
    </source>
</reference>
<gene>
    <name evidence="1" type="ORF">KYK14_02265</name>
</gene>
<organism evidence="1 2">
    <name type="scientific">Hymenobacter profundi</name>
    <dbReference type="NCBI Taxonomy" id="1982110"/>
    <lineage>
        <taxon>Bacteria</taxon>
        <taxon>Pseudomonadati</taxon>
        <taxon>Bacteroidota</taxon>
        <taxon>Cytophagia</taxon>
        <taxon>Cytophagales</taxon>
        <taxon>Hymenobacteraceae</taxon>
        <taxon>Hymenobacter</taxon>
    </lineage>
</organism>
<evidence type="ECO:0000313" key="1">
    <source>
        <dbReference type="EMBL" id="MBW3127362.1"/>
    </source>
</evidence>
<keyword evidence="2" id="KW-1185">Reference proteome</keyword>
<dbReference type="RefSeq" id="WP_219156594.1">
    <property type="nucleotide sequence ID" value="NZ_JAHWGL010000004.1"/>
</dbReference>
<dbReference type="Proteomes" id="UP000826188">
    <property type="component" value="Unassembled WGS sequence"/>
</dbReference>
<evidence type="ECO:0000313" key="2">
    <source>
        <dbReference type="Proteomes" id="UP000826188"/>
    </source>
</evidence>
<sequence>MDVLPAFTPPYIITPNHDHINDFFQVTTSCPPQLQIFSRWGAKVYESASYQNDWDGGTHPDGVYYYLLYLADGRTAKGWVEVRR</sequence>
<dbReference type="Pfam" id="PF13585">
    <property type="entry name" value="CHU_C"/>
    <property type="match status" value="1"/>
</dbReference>
<dbReference type="EMBL" id="JAHWGL010000004">
    <property type="protein sequence ID" value="MBW3127362.1"/>
    <property type="molecule type" value="Genomic_DNA"/>
</dbReference>
<dbReference type="InterPro" id="IPR026341">
    <property type="entry name" value="T9SS_type_B"/>
</dbReference>
<name>A0ABS6WUV7_9BACT</name>
<protein>
    <submittedName>
        <fullName evidence="1">Gliding motility-associated C-terminal domain-containing protein</fullName>
    </submittedName>
</protein>